<keyword evidence="7 10" id="KW-0675">Receptor</keyword>
<dbReference type="Proteomes" id="UP001458880">
    <property type="component" value="Unassembled WGS sequence"/>
</dbReference>
<evidence type="ECO:0000256" key="10">
    <source>
        <dbReference type="RuleBase" id="RU046427"/>
    </source>
</evidence>
<comment type="subcellular location">
    <subcellularLocation>
        <location evidence="1 10">Cell membrane</location>
        <topology evidence="1 10">Multi-pass membrane protein</topology>
    </subcellularLocation>
</comment>
<dbReference type="PRINTS" id="PR00237">
    <property type="entry name" value="GPCRRHODOPSN"/>
</dbReference>
<feature type="domain" description="G-protein coupled receptors family 1 profile" evidence="11">
    <location>
        <begin position="38"/>
        <end position="299"/>
    </location>
</feature>
<dbReference type="AlphaFoldDB" id="A0AAW1N0W0"/>
<keyword evidence="4 10" id="KW-1133">Transmembrane helix</keyword>
<gene>
    <name evidence="12" type="ORF">QE152_g4444</name>
</gene>
<evidence type="ECO:0000256" key="7">
    <source>
        <dbReference type="ARBA" id="ARBA00023170"/>
    </source>
</evidence>
<evidence type="ECO:0000256" key="6">
    <source>
        <dbReference type="ARBA" id="ARBA00023136"/>
    </source>
</evidence>
<keyword evidence="5 10" id="KW-0297">G-protein coupled receptor</keyword>
<dbReference type="GO" id="GO:0008188">
    <property type="term" value="F:neuropeptide receptor activity"/>
    <property type="evidence" value="ECO:0007669"/>
    <property type="project" value="TreeGrafter"/>
</dbReference>
<dbReference type="GO" id="GO:0005886">
    <property type="term" value="C:plasma membrane"/>
    <property type="evidence" value="ECO:0007669"/>
    <property type="project" value="UniProtKB-SubCell"/>
</dbReference>
<comment type="similarity">
    <text evidence="10">Belongs to the G-protein coupled receptor 1 family. Vasopressin/oxytocin receptor subfamily.</text>
</comment>
<feature type="transmembrane region" description="Helical" evidence="10">
    <location>
        <begin position="244"/>
        <end position="262"/>
    </location>
</feature>
<dbReference type="InterPro" id="IPR001817">
    <property type="entry name" value="Vasoprsn_rcpt"/>
</dbReference>
<dbReference type="InterPro" id="IPR052665">
    <property type="entry name" value="Neuropeptide-GPCR"/>
</dbReference>
<sequence>MSNLTQLENETIAFDSFYFYETEQFTLLWILFIAIVFGNCGVLYKVLRKKARNHRMNYFIRHLAIADLLVGLVNVLTDIIWRFTISWNLGNAACKIIRYLQVVITYGSTYILVSLSIDRCDAIRYPMQFSSSWRKARILIWSAWFTSVIVSLPIIFLYNEKIIQDHPQCWIAFEEQWQWRLYMSVVAISLFIIPVIIISYCYSVIIFIIRSRSKKLSSCIGIKAKASDSSSGIIPKAKIKTVKISLVIVAVFILCWSPYIIFDLLQVYGYIPATQTNIAIASFIQSLTPLNSAANPLIYFIFSTHFSRFIRNCPLLRWFGCKYQQKPDVTCNQSQISTQSEILTSTKSNKFEF</sequence>
<dbReference type="InterPro" id="IPR000276">
    <property type="entry name" value="GPCR_Rhodpsn"/>
</dbReference>
<reference evidence="12 13" key="1">
    <citation type="journal article" date="2024" name="BMC Genomics">
        <title>De novo assembly and annotation of Popillia japonica's genome with initial clues to its potential as an invasive pest.</title>
        <authorList>
            <person name="Cucini C."/>
            <person name="Boschi S."/>
            <person name="Funari R."/>
            <person name="Cardaioli E."/>
            <person name="Iannotti N."/>
            <person name="Marturano G."/>
            <person name="Paoli F."/>
            <person name="Bruttini M."/>
            <person name="Carapelli A."/>
            <person name="Frati F."/>
            <person name="Nardi F."/>
        </authorList>
    </citation>
    <scope>NUCLEOTIDE SEQUENCE [LARGE SCALE GENOMIC DNA]</scope>
    <source>
        <strain evidence="12">DMR45628</strain>
    </source>
</reference>
<dbReference type="PROSITE" id="PS50262">
    <property type="entry name" value="G_PROTEIN_RECEP_F1_2"/>
    <property type="match status" value="1"/>
</dbReference>
<proteinExistence type="inferred from homology"/>
<evidence type="ECO:0000256" key="8">
    <source>
        <dbReference type="ARBA" id="ARBA00023180"/>
    </source>
</evidence>
<feature type="transmembrane region" description="Helical" evidence="10">
    <location>
        <begin position="138"/>
        <end position="159"/>
    </location>
</feature>
<feature type="transmembrane region" description="Helical" evidence="10">
    <location>
        <begin position="27"/>
        <end position="47"/>
    </location>
</feature>
<dbReference type="Gene3D" id="1.20.1070.10">
    <property type="entry name" value="Rhodopsin 7-helix transmembrane proteins"/>
    <property type="match status" value="1"/>
</dbReference>
<evidence type="ECO:0000256" key="1">
    <source>
        <dbReference type="ARBA" id="ARBA00004651"/>
    </source>
</evidence>
<keyword evidence="6 10" id="KW-0472">Membrane</keyword>
<dbReference type="InterPro" id="IPR017452">
    <property type="entry name" value="GPCR_Rhodpsn_7TM"/>
</dbReference>
<dbReference type="PANTHER" id="PTHR24224:SF6">
    <property type="entry name" value="CARDIOACCELERATORY PEPTIDE RECEPTOR-RELATED"/>
    <property type="match status" value="1"/>
</dbReference>
<keyword evidence="2" id="KW-1003">Cell membrane</keyword>
<dbReference type="GO" id="GO:0005000">
    <property type="term" value="F:vasopressin receptor activity"/>
    <property type="evidence" value="ECO:0007669"/>
    <property type="project" value="InterPro"/>
</dbReference>
<evidence type="ECO:0000256" key="9">
    <source>
        <dbReference type="ARBA" id="ARBA00023224"/>
    </source>
</evidence>
<organism evidence="12 13">
    <name type="scientific">Popillia japonica</name>
    <name type="common">Japanese beetle</name>
    <dbReference type="NCBI Taxonomy" id="7064"/>
    <lineage>
        <taxon>Eukaryota</taxon>
        <taxon>Metazoa</taxon>
        <taxon>Ecdysozoa</taxon>
        <taxon>Arthropoda</taxon>
        <taxon>Hexapoda</taxon>
        <taxon>Insecta</taxon>
        <taxon>Pterygota</taxon>
        <taxon>Neoptera</taxon>
        <taxon>Endopterygota</taxon>
        <taxon>Coleoptera</taxon>
        <taxon>Polyphaga</taxon>
        <taxon>Scarabaeiformia</taxon>
        <taxon>Scarabaeidae</taxon>
        <taxon>Rutelinae</taxon>
        <taxon>Popillia</taxon>
    </lineage>
</organism>
<evidence type="ECO:0000259" key="11">
    <source>
        <dbReference type="PROSITE" id="PS50262"/>
    </source>
</evidence>
<feature type="transmembrane region" description="Helical" evidence="10">
    <location>
        <begin position="59"/>
        <end position="84"/>
    </location>
</feature>
<dbReference type="SMART" id="SM01381">
    <property type="entry name" value="7TM_GPCR_Srsx"/>
    <property type="match status" value="1"/>
</dbReference>
<evidence type="ECO:0000256" key="5">
    <source>
        <dbReference type="ARBA" id="ARBA00023040"/>
    </source>
</evidence>
<keyword evidence="8 10" id="KW-0325">Glycoprotein</keyword>
<feature type="transmembrane region" description="Helical" evidence="10">
    <location>
        <begin position="179"/>
        <end position="209"/>
    </location>
</feature>
<dbReference type="PRINTS" id="PR00896">
    <property type="entry name" value="VASOPRESSINR"/>
</dbReference>
<accession>A0AAW1N0W0</accession>
<protein>
    <submittedName>
        <fullName evidence="12">7 transmembrane receptor (Rhodopsin family)</fullName>
    </submittedName>
</protein>
<keyword evidence="9 10" id="KW-0807">Transducer</keyword>
<evidence type="ECO:0000256" key="3">
    <source>
        <dbReference type="ARBA" id="ARBA00022692"/>
    </source>
</evidence>
<dbReference type="PROSITE" id="PS00237">
    <property type="entry name" value="G_PROTEIN_RECEP_F1_1"/>
    <property type="match status" value="1"/>
</dbReference>
<evidence type="ECO:0000256" key="4">
    <source>
        <dbReference type="ARBA" id="ARBA00022989"/>
    </source>
</evidence>
<evidence type="ECO:0000256" key="2">
    <source>
        <dbReference type="ARBA" id="ARBA00022475"/>
    </source>
</evidence>
<keyword evidence="13" id="KW-1185">Reference proteome</keyword>
<dbReference type="EMBL" id="JASPKY010000022">
    <property type="protein sequence ID" value="KAK9752228.1"/>
    <property type="molecule type" value="Genomic_DNA"/>
</dbReference>
<evidence type="ECO:0000313" key="12">
    <source>
        <dbReference type="EMBL" id="KAK9752228.1"/>
    </source>
</evidence>
<name>A0AAW1N0W0_POPJA</name>
<feature type="transmembrane region" description="Helical" evidence="10">
    <location>
        <begin position="282"/>
        <end position="302"/>
    </location>
</feature>
<evidence type="ECO:0000313" key="13">
    <source>
        <dbReference type="Proteomes" id="UP001458880"/>
    </source>
</evidence>
<dbReference type="Pfam" id="PF00001">
    <property type="entry name" value="7tm_1"/>
    <property type="match status" value="1"/>
</dbReference>
<keyword evidence="3 10" id="KW-0812">Transmembrane</keyword>
<feature type="transmembrane region" description="Helical" evidence="10">
    <location>
        <begin position="96"/>
        <end position="117"/>
    </location>
</feature>
<dbReference type="PANTHER" id="PTHR24224">
    <property type="entry name" value="CARDIOACCELERATORY PEPTIDE RECEPTOR-RELATED"/>
    <property type="match status" value="1"/>
</dbReference>
<dbReference type="SUPFAM" id="SSF81321">
    <property type="entry name" value="Family A G protein-coupled receptor-like"/>
    <property type="match status" value="1"/>
</dbReference>
<comment type="caution">
    <text evidence="12">The sequence shown here is derived from an EMBL/GenBank/DDBJ whole genome shotgun (WGS) entry which is preliminary data.</text>
</comment>